<dbReference type="Gene3D" id="1.10.510.10">
    <property type="entry name" value="Transferase(Phosphotransferase) domain 1"/>
    <property type="match status" value="1"/>
</dbReference>
<feature type="domain" description="Protein kinase" evidence="6">
    <location>
        <begin position="1"/>
        <end position="219"/>
    </location>
</feature>
<name>A0A7S3GG96_9EUKA</name>
<dbReference type="AlphaFoldDB" id="A0A7S3GG96"/>
<evidence type="ECO:0000259" key="6">
    <source>
        <dbReference type="PROSITE" id="PS50011"/>
    </source>
</evidence>
<evidence type="ECO:0000256" key="4">
    <source>
        <dbReference type="ARBA" id="ARBA00022777"/>
    </source>
</evidence>
<protein>
    <recommendedName>
        <fullName evidence="6">Protein kinase domain-containing protein</fullName>
    </recommendedName>
</protein>
<keyword evidence="1" id="KW-0723">Serine/threonine-protein kinase</keyword>
<dbReference type="SMART" id="SM00220">
    <property type="entry name" value="S_TKc"/>
    <property type="match status" value="1"/>
</dbReference>
<dbReference type="InterPro" id="IPR050205">
    <property type="entry name" value="CDPK_Ser/Thr_kinases"/>
</dbReference>
<dbReference type="Pfam" id="PF00069">
    <property type="entry name" value="Pkinase"/>
    <property type="match status" value="1"/>
</dbReference>
<dbReference type="InterPro" id="IPR016024">
    <property type="entry name" value="ARM-type_fold"/>
</dbReference>
<evidence type="ECO:0000256" key="1">
    <source>
        <dbReference type="ARBA" id="ARBA00022527"/>
    </source>
</evidence>
<gene>
    <name evidence="7" type="ORF">PBIL07802_LOCUS27594</name>
</gene>
<dbReference type="GO" id="GO:0005524">
    <property type="term" value="F:ATP binding"/>
    <property type="evidence" value="ECO:0007669"/>
    <property type="project" value="UniProtKB-KW"/>
</dbReference>
<evidence type="ECO:0000256" key="2">
    <source>
        <dbReference type="ARBA" id="ARBA00022679"/>
    </source>
</evidence>
<dbReference type="PANTHER" id="PTHR24349">
    <property type="entry name" value="SERINE/THREONINE-PROTEIN KINASE"/>
    <property type="match status" value="1"/>
</dbReference>
<proteinExistence type="predicted"/>
<dbReference type="InterPro" id="IPR011989">
    <property type="entry name" value="ARM-like"/>
</dbReference>
<keyword evidence="3" id="KW-0547">Nucleotide-binding</keyword>
<dbReference type="SUPFAM" id="SSF56112">
    <property type="entry name" value="Protein kinase-like (PK-like)"/>
    <property type="match status" value="1"/>
</dbReference>
<evidence type="ECO:0000313" key="7">
    <source>
        <dbReference type="EMBL" id="CAE0265258.1"/>
    </source>
</evidence>
<evidence type="ECO:0000256" key="3">
    <source>
        <dbReference type="ARBA" id="ARBA00022741"/>
    </source>
</evidence>
<keyword evidence="5" id="KW-0067">ATP-binding</keyword>
<sequence>MEMAQGGDLFERIISKKSFSEQEAARVVFQVASALQHLHARGIVHLDLKPENLLYTDDADNGQVKICDFGFASVIEEGTLLKKICGTPAYVAPEVVLSSGIIRCNGRGPNGFSTEVDMWSLGIITYVMLSGMFPFYADNIRASKSDQDKQVESFRFGQQGVPLKHLEQVLRKIVAGRYSFPVNYWGEVSQGAKDLISHLLVRNPAQRLTATQVLHHPWVEERNNLSDNCLPSFRRLINYNKKRSDYGLAVHGLAGIVLTSGDGKKKADSISVGQAPVPLVSPNCTPEKAHRKARDTLSPPASLSASLIIREESQQSVLKEKSIQGLISLALSNDHGDTQRDACFALADLAFRQKHLVPHMLDEGAVSVLLKVLRVSKSNDARRFAALAVLNMMAASQETADFLSKEGGIETFNFVATEDAFPALVRKQASRVLCYVALHPKHSLWFSSQRSLQPIVGLVMQPLREVKEEATRALSVLCRSRQVAQSAVSLIRGIIQAKSCSVSGLREAAKCLLAVSRKDAEAASAIAGCDCTGELLTQCLRADDAGVVIPAAVCSGILARHFSSTNANSTWTALEGGYSDSMDRQDEVSLAVRYARKRIAVMKGTHFESKSASRGLLSNILRAQETTGQLPSSMPSLTSTHRMSWTVLAGGEHLMQDETGTNLRNAGDSWALTCLEHASDTSSWRFAIKVITDGPIRLGAVNEGYCGHSSVLSSSSWCLPPIDRNRSECSLQGGSPSPCRSVDWLFTDSLGTRQKKSTVTGLGDFRGGWGLDVHQGIFYEEGHQRHVSSRFRKGDTVILEFRYDDRALVVMDDAGVILETTYVCQNDFGPSSRMDLGESETPVSFFQNRDLQYAKSCGEEAVYQPSQPDEGLFVLCVCLGIDTQVKVEVAPQP</sequence>
<dbReference type="InterPro" id="IPR008271">
    <property type="entry name" value="Ser/Thr_kinase_AS"/>
</dbReference>
<dbReference type="PROSITE" id="PS50011">
    <property type="entry name" value="PROTEIN_KINASE_DOM"/>
    <property type="match status" value="1"/>
</dbReference>
<evidence type="ECO:0000256" key="5">
    <source>
        <dbReference type="ARBA" id="ARBA00022840"/>
    </source>
</evidence>
<dbReference type="EMBL" id="HBIB01042097">
    <property type="protein sequence ID" value="CAE0265258.1"/>
    <property type="molecule type" value="Transcribed_RNA"/>
</dbReference>
<reference evidence="7" key="1">
    <citation type="submission" date="2021-01" db="EMBL/GenBank/DDBJ databases">
        <authorList>
            <person name="Corre E."/>
            <person name="Pelletier E."/>
            <person name="Niang G."/>
            <person name="Scheremetjew M."/>
            <person name="Finn R."/>
            <person name="Kale V."/>
            <person name="Holt S."/>
            <person name="Cochrane G."/>
            <person name="Meng A."/>
            <person name="Brown T."/>
            <person name="Cohen L."/>
        </authorList>
    </citation>
    <scope>NUCLEOTIDE SEQUENCE</scope>
    <source>
        <strain evidence="7">NIES-2562</strain>
    </source>
</reference>
<dbReference type="InterPro" id="IPR000719">
    <property type="entry name" value="Prot_kinase_dom"/>
</dbReference>
<dbReference type="SUPFAM" id="SSF48371">
    <property type="entry name" value="ARM repeat"/>
    <property type="match status" value="1"/>
</dbReference>
<dbReference type="Gene3D" id="1.25.10.10">
    <property type="entry name" value="Leucine-rich Repeat Variant"/>
    <property type="match status" value="2"/>
</dbReference>
<dbReference type="GO" id="GO:0004674">
    <property type="term" value="F:protein serine/threonine kinase activity"/>
    <property type="evidence" value="ECO:0007669"/>
    <property type="project" value="UniProtKB-KW"/>
</dbReference>
<dbReference type="PROSITE" id="PS00108">
    <property type="entry name" value="PROTEIN_KINASE_ST"/>
    <property type="match status" value="1"/>
</dbReference>
<dbReference type="InterPro" id="IPR011009">
    <property type="entry name" value="Kinase-like_dom_sf"/>
</dbReference>
<organism evidence="7">
    <name type="scientific">Palpitomonas bilix</name>
    <dbReference type="NCBI Taxonomy" id="652834"/>
    <lineage>
        <taxon>Eukaryota</taxon>
        <taxon>Eukaryota incertae sedis</taxon>
    </lineage>
</organism>
<keyword evidence="2" id="KW-0808">Transferase</keyword>
<accession>A0A7S3GG96</accession>
<keyword evidence="4" id="KW-0418">Kinase</keyword>